<feature type="transmembrane region" description="Helical" evidence="1">
    <location>
        <begin position="133"/>
        <end position="157"/>
    </location>
</feature>
<evidence type="ECO:0000256" key="1">
    <source>
        <dbReference type="SAM" id="Phobius"/>
    </source>
</evidence>
<gene>
    <name evidence="2" type="ORF">Ctaglu_25490</name>
</gene>
<protein>
    <submittedName>
        <fullName evidence="2">Uncharacterized protein</fullName>
    </submittedName>
</protein>
<feature type="transmembrane region" description="Helical" evidence="1">
    <location>
        <begin position="164"/>
        <end position="192"/>
    </location>
</feature>
<dbReference type="EMBL" id="BHYK01000013">
    <property type="protein sequence ID" value="GCD10926.1"/>
    <property type="molecule type" value="Genomic_DNA"/>
</dbReference>
<dbReference type="RefSeq" id="WP_125002267.1">
    <property type="nucleotide sequence ID" value="NZ_BHYK01000013.1"/>
</dbReference>
<sequence>MKDFIVLKILDKFQLLYKKSGINYKTMRMILQIKLTMDGRRVSTAMGNNKKTDEDKDKNNYLSLLMVNVFMSIFIGLIMMGDMPAMKATNIVIGINLFMMISLMISDFSAVLLDVKEKNILLPRPIDSRTFNAAKTTHICIYLMGLSLSLNLIPLVLGTVKYGALFFVIFSIENILAVLIVIALTALLYTLVLKFFDGEKLKDIINYFQILLAFVFAFGYQLVARVFDMKGMNSEYVPKIWHALLPSMWFASPFGILIDGNKQSFLKILLSLAIVGPITLITLYIKRVVPYFEKNLQKLNENGGVVSKRSAARQNFIAGLVCKDKIEKSMFKFTQNMISTERNLKLKVYPSLAMAFFIPILFVFMDRGSGKSLMANIQTGYGGKIHLLMYTSIFLLCFCTAFINNSDNYKGAFIYKVLPIEKPGVLLKGAIKGTIFKLIIPVYILESIVFIIFKGPSIIIDLIVMFLVLIISSLVYFKVSNKAMPFSVKFGTADSGKLIMPSVITIFLLCGFAGIHIIIRNNMIFVDVYAVLLLIVNVILWRISFKECWKDIEM</sequence>
<feature type="transmembrane region" description="Helical" evidence="1">
    <location>
        <begin position="385"/>
        <end position="403"/>
    </location>
</feature>
<feature type="transmembrane region" description="Helical" evidence="1">
    <location>
        <begin position="459"/>
        <end position="477"/>
    </location>
</feature>
<evidence type="ECO:0000313" key="3">
    <source>
        <dbReference type="Proteomes" id="UP000287872"/>
    </source>
</evidence>
<organism evidence="2 3">
    <name type="scientific">Clostridium tagluense</name>
    <dbReference type="NCBI Taxonomy" id="360422"/>
    <lineage>
        <taxon>Bacteria</taxon>
        <taxon>Bacillati</taxon>
        <taxon>Bacillota</taxon>
        <taxon>Clostridia</taxon>
        <taxon>Eubacteriales</taxon>
        <taxon>Clostridiaceae</taxon>
        <taxon>Clostridium</taxon>
    </lineage>
</organism>
<evidence type="ECO:0000313" key="2">
    <source>
        <dbReference type="EMBL" id="GCD10926.1"/>
    </source>
</evidence>
<feature type="transmembrane region" description="Helical" evidence="1">
    <location>
        <begin position="498"/>
        <end position="518"/>
    </location>
</feature>
<feature type="transmembrane region" description="Helical" evidence="1">
    <location>
        <begin position="346"/>
        <end position="365"/>
    </location>
</feature>
<keyword evidence="3" id="KW-1185">Reference proteome</keyword>
<feature type="transmembrane region" description="Helical" evidence="1">
    <location>
        <begin position="91"/>
        <end position="113"/>
    </location>
</feature>
<dbReference type="OrthoDB" id="2659138at2"/>
<proteinExistence type="predicted"/>
<feature type="transmembrane region" description="Helical" evidence="1">
    <location>
        <begin position="524"/>
        <end position="545"/>
    </location>
</feature>
<keyword evidence="1" id="KW-1133">Transmembrane helix</keyword>
<keyword evidence="1" id="KW-0472">Membrane</keyword>
<dbReference type="Proteomes" id="UP000287872">
    <property type="component" value="Unassembled WGS sequence"/>
</dbReference>
<feature type="transmembrane region" description="Helical" evidence="1">
    <location>
        <begin position="61"/>
        <end position="79"/>
    </location>
</feature>
<reference evidence="2 3" key="1">
    <citation type="submission" date="2018-11" db="EMBL/GenBank/DDBJ databases">
        <title>Genome sequencing and assembly of Clostridium tagluense strain A121.</title>
        <authorList>
            <person name="Murakami T."/>
            <person name="Segawa T."/>
            <person name="Shcherbakova V.A."/>
            <person name="Mori H."/>
            <person name="Yoshimura Y."/>
        </authorList>
    </citation>
    <scope>NUCLEOTIDE SEQUENCE [LARGE SCALE GENOMIC DNA]</scope>
    <source>
        <strain evidence="2 3">A121</strain>
    </source>
</reference>
<feature type="transmembrane region" description="Helical" evidence="1">
    <location>
        <begin position="264"/>
        <end position="285"/>
    </location>
</feature>
<name>A0A401UN11_9CLOT</name>
<accession>A0A401UN11</accession>
<keyword evidence="1" id="KW-0812">Transmembrane</keyword>
<dbReference type="AlphaFoldDB" id="A0A401UN11"/>
<feature type="transmembrane region" description="Helical" evidence="1">
    <location>
        <begin position="204"/>
        <end position="227"/>
    </location>
</feature>
<feature type="transmembrane region" description="Helical" evidence="1">
    <location>
        <begin position="435"/>
        <end position="453"/>
    </location>
</feature>
<comment type="caution">
    <text evidence="2">The sequence shown here is derived from an EMBL/GenBank/DDBJ whole genome shotgun (WGS) entry which is preliminary data.</text>
</comment>